<dbReference type="OrthoDB" id="262125at2"/>
<feature type="region of interest" description="Disordered" evidence="6">
    <location>
        <begin position="1"/>
        <end position="23"/>
    </location>
</feature>
<evidence type="ECO:0000313" key="8">
    <source>
        <dbReference type="EMBL" id="CCG04207.1"/>
    </source>
</evidence>
<keyword evidence="3" id="KW-0732">Signal</keyword>
<name>H6RS13_BLASD</name>
<evidence type="ECO:0000259" key="7">
    <source>
        <dbReference type="Pfam" id="PF00326"/>
    </source>
</evidence>
<dbReference type="STRING" id="1146883.BLASA_3339"/>
<reference evidence="9" key="2">
    <citation type="submission" date="2012-02" db="EMBL/GenBank/DDBJ databases">
        <title>Complete genome sequence of Blastococcus saxobsidens strain DD2.</title>
        <authorList>
            <person name="Genoscope."/>
        </authorList>
    </citation>
    <scope>NUCLEOTIDE SEQUENCE [LARGE SCALE GENOMIC DNA]</scope>
    <source>
        <strain evidence="9">DD2</strain>
    </source>
</reference>
<dbReference type="Gene3D" id="2.120.10.30">
    <property type="entry name" value="TolB, C-terminal domain"/>
    <property type="match status" value="2"/>
</dbReference>
<dbReference type="Pfam" id="PF07676">
    <property type="entry name" value="PD40"/>
    <property type="match status" value="1"/>
</dbReference>
<dbReference type="GO" id="GO:0004177">
    <property type="term" value="F:aminopeptidase activity"/>
    <property type="evidence" value="ECO:0007669"/>
    <property type="project" value="UniProtKB-KW"/>
</dbReference>
<evidence type="ECO:0000256" key="4">
    <source>
        <dbReference type="ARBA" id="ARBA00022801"/>
    </source>
</evidence>
<evidence type="ECO:0000256" key="1">
    <source>
        <dbReference type="ARBA" id="ARBA00010040"/>
    </source>
</evidence>
<dbReference type="SUPFAM" id="SSF53474">
    <property type="entry name" value="alpha/beta-Hydrolases"/>
    <property type="match status" value="1"/>
</dbReference>
<feature type="region of interest" description="Disordered" evidence="6">
    <location>
        <begin position="53"/>
        <end position="121"/>
    </location>
</feature>
<evidence type="ECO:0000256" key="5">
    <source>
        <dbReference type="ARBA" id="ARBA00022825"/>
    </source>
</evidence>
<feature type="region of interest" description="Disordered" evidence="6">
    <location>
        <begin position="248"/>
        <end position="271"/>
    </location>
</feature>
<dbReference type="Gene3D" id="3.40.50.1820">
    <property type="entry name" value="alpha/beta hydrolase"/>
    <property type="match status" value="1"/>
</dbReference>
<evidence type="ECO:0000313" key="9">
    <source>
        <dbReference type="Proteomes" id="UP000007517"/>
    </source>
</evidence>
<dbReference type="PANTHER" id="PTHR42776:SF13">
    <property type="entry name" value="DIPEPTIDYL-PEPTIDASE 5"/>
    <property type="match status" value="1"/>
</dbReference>
<dbReference type="FunFam" id="3.40.50.1820:FF:000028">
    <property type="entry name" value="S9 family peptidase"/>
    <property type="match status" value="1"/>
</dbReference>
<feature type="compositionally biased region" description="Polar residues" evidence="6">
    <location>
        <begin position="78"/>
        <end position="87"/>
    </location>
</feature>
<feature type="domain" description="Peptidase S9 prolyl oligopeptidase catalytic" evidence="7">
    <location>
        <begin position="574"/>
        <end position="779"/>
    </location>
</feature>
<evidence type="ECO:0000256" key="2">
    <source>
        <dbReference type="ARBA" id="ARBA00022670"/>
    </source>
</evidence>
<dbReference type="eggNOG" id="COG1506">
    <property type="taxonomic scope" value="Bacteria"/>
</dbReference>
<accession>H6RS13</accession>
<dbReference type="InterPro" id="IPR011042">
    <property type="entry name" value="6-blade_b-propeller_TolB-like"/>
</dbReference>
<dbReference type="EMBL" id="FO117623">
    <property type="protein sequence ID" value="CCG04207.1"/>
    <property type="molecule type" value="Genomic_DNA"/>
</dbReference>
<dbReference type="InterPro" id="IPR029058">
    <property type="entry name" value="AB_hydrolase_fold"/>
</dbReference>
<dbReference type="AlphaFoldDB" id="H6RS13"/>
<dbReference type="SUPFAM" id="SSF82171">
    <property type="entry name" value="DPP6 N-terminal domain-like"/>
    <property type="match status" value="1"/>
</dbReference>
<dbReference type="eggNOG" id="COG0823">
    <property type="taxonomic scope" value="Bacteria"/>
</dbReference>
<feature type="compositionally biased region" description="Basic and acidic residues" evidence="6">
    <location>
        <begin position="261"/>
        <end position="271"/>
    </location>
</feature>
<keyword evidence="2" id="KW-0645">Protease</keyword>
<dbReference type="Pfam" id="PF00326">
    <property type="entry name" value="Peptidase_S9"/>
    <property type="match status" value="1"/>
</dbReference>
<feature type="region of interest" description="Disordered" evidence="6">
    <location>
        <begin position="167"/>
        <end position="229"/>
    </location>
</feature>
<dbReference type="InterPro" id="IPR011659">
    <property type="entry name" value="WD40"/>
</dbReference>
<dbReference type="GO" id="GO:0006508">
    <property type="term" value="P:proteolysis"/>
    <property type="evidence" value="ECO:0007669"/>
    <property type="project" value="UniProtKB-KW"/>
</dbReference>
<dbReference type="PANTHER" id="PTHR42776">
    <property type="entry name" value="SERINE PEPTIDASE S9 FAMILY MEMBER"/>
    <property type="match status" value="1"/>
</dbReference>
<keyword evidence="9" id="KW-1185">Reference proteome</keyword>
<sequence length="790" mass="85475">MTAEPATTDPGSTAAHDLVATRRDDGAEVLRVPAGDLDAATIPVQAVTTELEELPPEAFLQARAVRRPFRRAEPRQRGSSTRLTTVGRNPAPSREKAPVSSSTAEPADPAPEASPTPFHHLPDFVAIPRIGALALSPDGSRLAVSLHTLAPDRKTWQSALWELDPQGRRPARRLTRSTPGESAPRWAPDGSLLFLSARPDPGTDSKDEPTPALWSLPAEGGEARPALGRPGGISSFAVSADTGDVVVVAPTLPGGSDPDADQERRKKREDAGVSAVLHEAYPVRFWDHDLGPASPHVFWAGRLPADEEPTGRTPAQLRDLTPDALPPTGAGDDIALSPDGAGLVRAEDVPDGPAGRRSRLVLTETATGETRVLVDDPLADVYAAAFSPDGAQLVCVREAMSSYAEPPDYTLLLVSVADGTVRELTPDFDRWPSAPQFSADGSAVYFLADDDGRHAVFRVPADGGEPVRLTGDGAYSDLQVARDGTALYALRSAYDSPPVPVRLDPSAPMQDPEPLPGPATVEGLPGTLHELRATTTDGAEVQSWLVLPEGASAERPAPLVLWIHGGPLMSWNSWSWRWCPWVLAAQGYAVLLPNPALSQGFGLDFVRRGWGEWGEAPYTDLMAAVDAAEQRPDIDASRTAAMGGSFGGYMANWIATQTDRFAAIVTHASLWNLEAFTGTTDSAYYWEKEFGDPFTEPRRYEQNSPHRYVDQIRTPMLVIHGDKDYRVPIGEALSLWYGLQKRGIPSRFLYFPDENHWVLTPGNSQVWYSTVLSFLAEHVLGEEWRRPELL</sequence>
<proteinExistence type="inferred from homology"/>
<keyword evidence="4" id="KW-0378">Hydrolase</keyword>
<gene>
    <name evidence="8" type="ordered locus">BLASA_3339</name>
</gene>
<evidence type="ECO:0000256" key="6">
    <source>
        <dbReference type="SAM" id="MobiDB-lite"/>
    </source>
</evidence>
<evidence type="ECO:0000256" key="3">
    <source>
        <dbReference type="ARBA" id="ARBA00022729"/>
    </source>
</evidence>
<protein>
    <submittedName>
        <fullName evidence="8">Dipeptidyl aminopeptidase/acylaminoacyl peptidase</fullName>
    </submittedName>
</protein>
<dbReference type="InterPro" id="IPR001375">
    <property type="entry name" value="Peptidase_S9_cat"/>
</dbReference>
<dbReference type="RefSeq" id="WP_014377086.1">
    <property type="nucleotide sequence ID" value="NC_016943.1"/>
</dbReference>
<comment type="similarity">
    <text evidence="1">Belongs to the peptidase S9C family.</text>
</comment>
<reference evidence="8 9" key="1">
    <citation type="journal article" date="2012" name="J. Bacteriol.">
        <title>Genome Sequence of Blastococcus saxobsidens DD2, a Stone-Inhabiting Bacterium.</title>
        <authorList>
            <person name="Chouaia B."/>
            <person name="Crotti E."/>
            <person name="Brusetti L."/>
            <person name="Daffonchio D."/>
            <person name="Essoussi I."/>
            <person name="Nouioui I."/>
            <person name="Sbissi I."/>
            <person name="Ghodhbane-Gtari F."/>
            <person name="Gtari M."/>
            <person name="Vacherie B."/>
            <person name="Barbe V."/>
            <person name="Medigue C."/>
            <person name="Gury J."/>
            <person name="Pujic P."/>
            <person name="Normand P."/>
        </authorList>
    </citation>
    <scope>NUCLEOTIDE SEQUENCE [LARGE SCALE GENOMIC DNA]</scope>
    <source>
        <strain evidence="8 9">DD2</strain>
    </source>
</reference>
<dbReference type="Proteomes" id="UP000007517">
    <property type="component" value="Chromosome"/>
</dbReference>
<dbReference type="HOGENOM" id="CLU_008615_1_0_11"/>
<keyword evidence="8" id="KW-0031">Aminopeptidase</keyword>
<dbReference type="KEGG" id="bsd:BLASA_3339"/>
<organism evidence="8 9">
    <name type="scientific">Blastococcus saxobsidens (strain DD2)</name>
    <dbReference type="NCBI Taxonomy" id="1146883"/>
    <lineage>
        <taxon>Bacteria</taxon>
        <taxon>Bacillati</taxon>
        <taxon>Actinomycetota</taxon>
        <taxon>Actinomycetes</taxon>
        <taxon>Geodermatophilales</taxon>
        <taxon>Geodermatophilaceae</taxon>
        <taxon>Blastococcus</taxon>
    </lineage>
</organism>
<keyword evidence="5" id="KW-0720">Serine protease</keyword>
<dbReference type="GO" id="GO:0004252">
    <property type="term" value="F:serine-type endopeptidase activity"/>
    <property type="evidence" value="ECO:0007669"/>
    <property type="project" value="TreeGrafter"/>
</dbReference>